<feature type="compositionally biased region" description="Low complexity" evidence="1">
    <location>
        <begin position="1963"/>
        <end position="1972"/>
    </location>
</feature>
<feature type="compositionally biased region" description="Basic and acidic residues" evidence="1">
    <location>
        <begin position="280"/>
        <end position="293"/>
    </location>
</feature>
<feature type="compositionally biased region" description="Basic and acidic residues" evidence="1">
    <location>
        <begin position="1764"/>
        <end position="1780"/>
    </location>
</feature>
<keyword evidence="2" id="KW-0812">Transmembrane</keyword>
<feature type="region of interest" description="Disordered" evidence="1">
    <location>
        <begin position="1029"/>
        <end position="1056"/>
    </location>
</feature>
<feature type="compositionally biased region" description="Basic and acidic residues" evidence="1">
    <location>
        <begin position="1161"/>
        <end position="1173"/>
    </location>
</feature>
<feature type="compositionally biased region" description="Low complexity" evidence="1">
    <location>
        <begin position="1929"/>
        <end position="1943"/>
    </location>
</feature>
<feature type="compositionally biased region" description="Low complexity" evidence="1">
    <location>
        <begin position="2337"/>
        <end position="2351"/>
    </location>
</feature>
<proteinExistence type="predicted"/>
<feature type="compositionally biased region" description="Polar residues" evidence="1">
    <location>
        <begin position="1038"/>
        <end position="1054"/>
    </location>
</feature>
<feature type="region of interest" description="Disordered" evidence="1">
    <location>
        <begin position="2270"/>
        <end position="2316"/>
    </location>
</feature>
<dbReference type="CDD" id="cd01263">
    <property type="entry name" value="PH_anillin"/>
    <property type="match status" value="1"/>
</dbReference>
<feature type="compositionally biased region" description="Low complexity" evidence="1">
    <location>
        <begin position="2294"/>
        <end position="2305"/>
    </location>
</feature>
<dbReference type="PANTHER" id="PTHR21538:SF23">
    <property type="entry name" value="ANILLIN"/>
    <property type="match status" value="1"/>
</dbReference>
<feature type="compositionally biased region" description="Basic and acidic residues" evidence="1">
    <location>
        <begin position="2112"/>
        <end position="2123"/>
    </location>
</feature>
<organism evidence="4 5">
    <name type="scientific">Pristionchus pacificus</name>
    <name type="common">Parasitic nematode worm</name>
    <dbReference type="NCBI Taxonomy" id="54126"/>
    <lineage>
        <taxon>Eukaryota</taxon>
        <taxon>Metazoa</taxon>
        <taxon>Ecdysozoa</taxon>
        <taxon>Nematoda</taxon>
        <taxon>Chromadorea</taxon>
        <taxon>Rhabditida</taxon>
        <taxon>Rhabditina</taxon>
        <taxon>Diplogasteromorpha</taxon>
        <taxon>Diplogasteroidea</taxon>
        <taxon>Neodiplogasteridae</taxon>
        <taxon>Pristionchus</taxon>
    </lineage>
</organism>
<feature type="region of interest" description="Disordered" evidence="1">
    <location>
        <begin position="2003"/>
        <end position="2023"/>
    </location>
</feature>
<feature type="region of interest" description="Disordered" evidence="1">
    <location>
        <begin position="1317"/>
        <end position="1378"/>
    </location>
</feature>
<feature type="compositionally biased region" description="Low complexity" evidence="1">
    <location>
        <begin position="1426"/>
        <end position="1444"/>
    </location>
</feature>
<dbReference type="InterPro" id="IPR051364">
    <property type="entry name" value="Cytokinesis/Rho-signaling"/>
</dbReference>
<dbReference type="GO" id="GO:0000915">
    <property type="term" value="P:actomyosin contractile ring assembly"/>
    <property type="evidence" value="ECO:0000318"/>
    <property type="project" value="GO_Central"/>
</dbReference>
<feature type="region of interest" description="Disordered" evidence="1">
    <location>
        <begin position="1425"/>
        <end position="1446"/>
    </location>
</feature>
<dbReference type="SMART" id="SM00233">
    <property type="entry name" value="PH"/>
    <property type="match status" value="1"/>
</dbReference>
<dbReference type="Pfam" id="PF00169">
    <property type="entry name" value="PH"/>
    <property type="match status" value="1"/>
</dbReference>
<feature type="region of interest" description="Disordered" evidence="1">
    <location>
        <begin position="1073"/>
        <end position="1116"/>
    </location>
</feature>
<feature type="compositionally biased region" description="Basic and acidic residues" evidence="1">
    <location>
        <begin position="1357"/>
        <end position="1378"/>
    </location>
</feature>
<gene>
    <name evidence="4" type="primary">WBGene00112403</name>
</gene>
<feature type="region of interest" description="Disordered" evidence="1">
    <location>
        <begin position="236"/>
        <end position="355"/>
    </location>
</feature>
<feature type="compositionally biased region" description="Basic and acidic residues" evidence="1">
    <location>
        <begin position="2231"/>
        <end position="2241"/>
    </location>
</feature>
<dbReference type="InterPro" id="IPR037840">
    <property type="entry name" value="PH_Anillin"/>
</dbReference>
<evidence type="ECO:0000256" key="2">
    <source>
        <dbReference type="SAM" id="Phobius"/>
    </source>
</evidence>
<feature type="compositionally biased region" description="Basic and acidic residues" evidence="1">
    <location>
        <begin position="2164"/>
        <end position="2174"/>
    </location>
</feature>
<feature type="domain" description="PH" evidence="3">
    <location>
        <begin position="2771"/>
        <end position="2886"/>
    </location>
</feature>
<feature type="compositionally biased region" description="Basic residues" evidence="1">
    <location>
        <begin position="2175"/>
        <end position="2186"/>
    </location>
</feature>
<feature type="region of interest" description="Disordered" evidence="1">
    <location>
        <begin position="1159"/>
        <end position="1201"/>
    </location>
</feature>
<feature type="region of interest" description="Disordered" evidence="1">
    <location>
        <begin position="415"/>
        <end position="434"/>
    </location>
</feature>
<feature type="compositionally biased region" description="Basic and acidic residues" evidence="1">
    <location>
        <begin position="1263"/>
        <end position="1275"/>
    </location>
</feature>
<protein>
    <submittedName>
        <fullName evidence="4">PH domain-containing protein</fullName>
    </submittedName>
</protein>
<feature type="region of interest" description="Disordered" evidence="1">
    <location>
        <begin position="1755"/>
        <end position="1802"/>
    </location>
</feature>
<dbReference type="EnsemblMetazoa" id="PPA22849.1">
    <property type="protein sequence ID" value="PPA22849.1"/>
    <property type="gene ID" value="WBGene00112403"/>
</dbReference>
<dbReference type="PANTHER" id="PTHR21538">
    <property type="entry name" value="ANILLIN/RHOTEKIN RTKN"/>
    <property type="match status" value="1"/>
</dbReference>
<evidence type="ECO:0000259" key="3">
    <source>
        <dbReference type="PROSITE" id="PS50003"/>
    </source>
</evidence>
<feature type="region of interest" description="Disordered" evidence="1">
    <location>
        <begin position="2112"/>
        <end position="2200"/>
    </location>
</feature>
<feature type="compositionally biased region" description="Basic and acidic residues" evidence="1">
    <location>
        <begin position="1099"/>
        <end position="1113"/>
    </location>
</feature>
<feature type="region of interest" description="Disordered" evidence="1">
    <location>
        <begin position="1894"/>
        <end position="1985"/>
    </location>
</feature>
<dbReference type="Pfam" id="PF08174">
    <property type="entry name" value="Anillin"/>
    <property type="match status" value="1"/>
</dbReference>
<dbReference type="Proteomes" id="UP000005239">
    <property type="component" value="Unassembled WGS sequence"/>
</dbReference>
<dbReference type="Gene3D" id="2.30.29.30">
    <property type="entry name" value="Pleckstrin-homology domain (PH domain)/Phosphotyrosine-binding domain (PTB)"/>
    <property type="match status" value="1"/>
</dbReference>
<sequence>MVEHIDYFHIEPSTQMNKRWLIAIYISYSVLFLLSLLAFSFIGQKVFKYPSDCVRNVLPSPSSQMSMGHSEKSTHSKLYSPDLYLGGSTKPIRSLQWPEASGTTTTNVEGAVVPTTLRVIVMATAAISYTKDVETSAITKASRLSQVIIERSEMDPHGRNTTEFNEEVHVPTRSRTSSLGADPNEGFLNPNDYALNVFGQNSQSSVRSRTSISNFEKAHCMSQLSIQTNQDEFVLVPGSGGHDGHASVRSMRSQASRQSANVAMSSRDDILTEGDETGGDELRDEGVRDRLDSRASQFSRGSAFGSPVEIPVEDQTVYRSRRQSENAGGEWESTQPAQDRRSHTSLYSHKSNGWPEGEVKKEYIDVPPQEAQNGYVHIPSRHSSRVRIHSRGADGWDQERGFGGDEVQVPIQPSRHASTVSLHSRGADGYDQEGGELRRDEIQIPIHLSRHASRASVHCHGAEGWDEEGGGFREEEIKVPIQLSRHASKASVMSHRSDVPDNVGFGDVRGYGSRAPSHHASKISVASHRSDVPDVSEYVEGAKFIGGQGLGNRAPSHHASKTSVYSSMSRGGAHMEDQWKEQTGGDLVEIPSKKEKNGLSRSESKISLKLDAPEVDEWDNNEQVFGGGGVSHASRHSLRSGYGSNAPSHHASKHSHAGGDAGVAPFNASRPQSVHASRASIYSHAPDGTGSRAPSHHASRTSIHSHTAGEVGYGSRAPSHHTSRASIHSHAYCEEEEEVENEGMNGFIHEEEGRTNGTSGTSTRSRLSCIACADDTEEGLEEHEKLELPQLGDEIEVPPEAVDEWGEHVDEHRGEEERVMENGHFGDTGNEWRREDEIGDGFLPPAVNEEGRRQQRSAYGSRASIATHTVDVASIGGRSHHASRMSIRSTMGGVDENDDGRHGGLQQTTFGRSGAPIPAIRLSRASLNQPPTMDWNHNSMSNLHGGEFADENQLHIPSHHASKMSLRSVRSEMARDPMQTALSKMSIHSHQSAPREHRFSSNSTQDVAEWGATVNEDDDEEVFEHHGGYVEYDGGMSRGTSHRSIYSTRSSKAGEQTEENLLQAIINRSREPSLGSLADRPYIPPKDGWKSSTHSVKSTNEDDGKTRSRRESRSASVHLVGAGIDLPLNVPIPQSRSRSVSVTSRRSFDGVVFADQPELYSHPDDRFGGDKSIEGIPFRRTNEHEKTPQPTSKRGSRVFKHNESDDELRALVSSASHTSVVENTPPPSAGFNTPKSRNSRESYLGTADISMPSPSPFNQTQFQREEFEAFKERASRSSTTPLFPFSPSSEKNEMATQTGETIARAAGQRFALHYGGEDFSTTQSTKPRRGPSGLIPPSAHSSSYSVGPPPPPSCSPPHEEECTLQHHQPMENEEEERRRQHYAALYDHGDMGDVARKSSSHSSSRFAPLPTYDMSYVEQYEARSMASASKTTTTVSTASSSSTTLKSQYATGAASAASSYVDHLRPVQPSAAHTNVAMKGMGGARGGNSMEMTTTNRGYYRQEMSEALFSPSKETVAQKMAAFRQKEEEERGGMGTHEYSPVYANYLQRPVNRQVPIEMVRGDEIVVPVERDMHQQPKVVNVEIKRATSSVGQRPLQQSGYVHIERPKMNNSFERNNHPAAAVLNLMLSARASPNSSRSEDNPLLTRQPSSVGGTSGGYLPQPMGYVPPPPPLLPSYGGQSTGGMPKGVMTSPTTPGYQRSIRPLASEDATFHYEMKHDLSSQQIEKKTNEEISKDEQSVLSRVGAIRADISPQGMTQTRQPWRSREAERAYTSYHDKKSQGTSSVPLTSAPKPFTPSSPYRSAALGQQQQVYGAYRAMAVPQAPVKKPLLHPQTTRGGTTVEKEIGTEKKTAVGPIEQNKYTGSTIRRAIPQRGHIRNLAAAFDKVQTKADQEVTVIEPHNSSVEKRRGGTSTVGGPISSGRGGVGGSTSSTTSSRVFASRSDGMQQSGVGHGQDAHYGAPTGTTTTSGSTRVEEREERDEEYEMMRRRGYNERSIHEWQTANEQQMRQGQQREEQGWSGRDEDELLLDSESDRPVSIHSGGATRGRIIPAHVLRTSTPLAGVKNDPRSLARALEKIPSIRGDDTIGRGRGRDLVRGVRTGGVRALASRFEKAAEEETEKARSASMTPKLRRRESPRRVEGEDAEDRREAAARRLSRGMGGMERLEREREKRRSQSAHAAMRKRRSESTSDSGEESVMRDMEAVEKMAREDILRKEREEMRGRKAMKTATKNEIRRPSEEERKVCLQIDEMFHGLESQESAERNNGLIQRNHQPSNAPHLQSIPSQQPPPPSAAHSVQQQQLQQRPNSPNYLASHLLPLGANGALEHAVVTRRESTQTMHQTTTNTQSSTATGLVYSPSVYRETGRALRGDVSAPANGLSSMIPMEKGRGDGRAATMDAKMTASSPHFSPVNIRGPETAGQRVATYESRDGRNPVRVPSRQVRPYALATSTPMGTVHSSNRGTTLVNEEGVVIPPDAVEDDSFLSTISNESRGSVVRSPANQAEYKKQISRLQTVQSMEEEKISITSKALAHARKKQNPSNELAAQRTILLARLRVAALKRELQRLSALAIVRNPPPPVNKSVLGAMDISDITLHLNRNLCARPGDGGSCSFGFIVVLKCGVEVEATAPVCILVPQRPAGVKVVHFPEHLRFSNLPVDFTIRLEVYVMKLREPKEESCTALLATKARNLLGPGTRRAAITAGPGGSSGSGGSPCAINGELPVGELVRCGNTALDRDSVGSMRLYLDAPEYPLEGTIELMSRCSRLPSSVEVDLRGFLTMYKVVGGYGSWVRYWAVLRRGVINFWKYPDDEQLDRGGPVASADLSKCTDSEIVPAPREICTRQFAFSIDMLVATTPSIVEKKRVLLAADSREFLKAWLAALNETLTAIRA</sequence>
<feature type="compositionally biased region" description="Basic and acidic residues" evidence="1">
    <location>
        <begin position="591"/>
        <end position="605"/>
    </location>
</feature>
<evidence type="ECO:0000313" key="5">
    <source>
        <dbReference type="Proteomes" id="UP000005239"/>
    </source>
</evidence>
<feature type="compositionally biased region" description="Polar residues" evidence="1">
    <location>
        <begin position="1213"/>
        <end position="1222"/>
    </location>
</feature>
<reference evidence="4" key="2">
    <citation type="submission" date="2022-06" db="UniProtKB">
        <authorList>
            <consortium name="EnsemblMetazoa"/>
        </authorList>
    </citation>
    <scope>IDENTIFICATION</scope>
    <source>
        <strain evidence="4">PS312</strain>
    </source>
</reference>
<dbReference type="InterPro" id="IPR001849">
    <property type="entry name" value="PH_domain"/>
</dbReference>
<evidence type="ECO:0000256" key="1">
    <source>
        <dbReference type="SAM" id="MobiDB-lite"/>
    </source>
</evidence>
<evidence type="ECO:0000313" key="4">
    <source>
        <dbReference type="EnsemblMetazoa" id="PPA22849.1"/>
    </source>
</evidence>
<name>A0A8R1YG12_PRIPA</name>
<feature type="region of interest" description="Disordered" evidence="1">
    <location>
        <begin position="546"/>
        <end position="605"/>
    </location>
</feature>
<dbReference type="InterPro" id="IPR011993">
    <property type="entry name" value="PH-like_dom_sf"/>
</dbReference>
<feature type="region of interest" description="Disordered" evidence="1">
    <location>
        <begin position="2332"/>
        <end position="2351"/>
    </location>
</feature>
<feature type="compositionally biased region" description="Low complexity" evidence="1">
    <location>
        <begin position="247"/>
        <end position="260"/>
    </location>
</feature>
<feature type="region of interest" description="Disordered" evidence="1">
    <location>
        <begin position="891"/>
        <end position="913"/>
    </location>
</feature>
<feature type="region of interest" description="Disordered" evidence="1">
    <location>
        <begin position="2218"/>
        <end position="2241"/>
    </location>
</feature>
<dbReference type="GO" id="GO:0005826">
    <property type="term" value="C:actomyosin contractile ring"/>
    <property type="evidence" value="ECO:0000318"/>
    <property type="project" value="GO_Central"/>
</dbReference>
<keyword evidence="5" id="KW-1185">Reference proteome</keyword>
<dbReference type="GO" id="GO:0031106">
    <property type="term" value="P:septin ring organization"/>
    <property type="evidence" value="ECO:0000318"/>
    <property type="project" value="GO_Central"/>
</dbReference>
<dbReference type="PROSITE" id="PS50003">
    <property type="entry name" value="PH_DOMAIN"/>
    <property type="match status" value="1"/>
</dbReference>
<feature type="compositionally biased region" description="Basic and acidic residues" evidence="1">
    <location>
        <begin position="2137"/>
        <end position="2153"/>
    </location>
</feature>
<dbReference type="GO" id="GO:0000281">
    <property type="term" value="P:mitotic cytokinesis"/>
    <property type="evidence" value="ECO:0000318"/>
    <property type="project" value="GO_Central"/>
</dbReference>
<accession>A0A8R1YG12</accession>
<keyword evidence="2" id="KW-0472">Membrane</keyword>
<keyword evidence="2" id="KW-1133">Transmembrane helix</keyword>
<feature type="region of interest" description="Disordered" evidence="1">
    <location>
        <begin position="1213"/>
        <end position="1298"/>
    </location>
</feature>
<dbReference type="SUPFAM" id="SSF50729">
    <property type="entry name" value="PH domain-like"/>
    <property type="match status" value="1"/>
</dbReference>
<dbReference type="InterPro" id="IPR012966">
    <property type="entry name" value="AHD"/>
</dbReference>
<reference evidence="5" key="1">
    <citation type="journal article" date="2008" name="Nat. Genet.">
        <title>The Pristionchus pacificus genome provides a unique perspective on nematode lifestyle and parasitism.</title>
        <authorList>
            <person name="Dieterich C."/>
            <person name="Clifton S.W."/>
            <person name="Schuster L.N."/>
            <person name="Chinwalla A."/>
            <person name="Delehaunty K."/>
            <person name="Dinkelacker I."/>
            <person name="Fulton L."/>
            <person name="Fulton R."/>
            <person name="Godfrey J."/>
            <person name="Minx P."/>
            <person name="Mitreva M."/>
            <person name="Roeseler W."/>
            <person name="Tian H."/>
            <person name="Witte H."/>
            <person name="Yang S.P."/>
            <person name="Wilson R.K."/>
            <person name="Sommer R.J."/>
        </authorList>
    </citation>
    <scope>NUCLEOTIDE SEQUENCE [LARGE SCALE GENOMIC DNA]</scope>
    <source>
        <strain evidence="5">PS312</strain>
    </source>
</reference>
<feature type="transmembrane region" description="Helical" evidence="2">
    <location>
        <begin position="20"/>
        <end position="42"/>
    </location>
</feature>
<feature type="region of interest" description="Disordered" evidence="1">
    <location>
        <begin position="619"/>
        <end position="729"/>
    </location>
</feature>
<feature type="region of interest" description="Disordered" evidence="1">
    <location>
        <begin position="1632"/>
        <end position="1659"/>
    </location>
</feature>
<feature type="compositionally biased region" description="Low complexity" evidence="1">
    <location>
        <begin position="1276"/>
        <end position="1289"/>
    </location>
</feature>